<dbReference type="HAMAP" id="MF_00059">
    <property type="entry name" value="RNApol_bact_RpoA"/>
    <property type="match status" value="1"/>
</dbReference>
<dbReference type="GO" id="GO:0003899">
    <property type="term" value="F:DNA-directed RNA polymerase activity"/>
    <property type="evidence" value="ECO:0007669"/>
    <property type="project" value="UniProtKB-UniRule"/>
</dbReference>
<dbReference type="GO" id="GO:0006351">
    <property type="term" value="P:DNA-templated transcription"/>
    <property type="evidence" value="ECO:0007669"/>
    <property type="project" value="UniProtKB-UniRule"/>
</dbReference>
<comment type="function">
    <text evidence="11">DNA-dependent RNA polymerase catalyzes the transcription of DNA into RNA using the four ribonucleoside triphosphates as substrates.</text>
</comment>
<evidence type="ECO:0000256" key="4">
    <source>
        <dbReference type="ARBA" id="ARBA00022478"/>
    </source>
</evidence>
<evidence type="ECO:0000259" key="12">
    <source>
        <dbReference type="SMART" id="SM00662"/>
    </source>
</evidence>
<keyword evidence="4 11" id="KW-0240">DNA-directed RNA polymerase</keyword>
<reference evidence="13 14" key="1">
    <citation type="submission" date="2019-02" db="EMBL/GenBank/DDBJ databases">
        <title>Siculibacillus lacustris gen. nov., sp. nov., a new rosette-forming bacterium isolated from a freshwater crater lake (Lake St. Ana, Romania).</title>
        <authorList>
            <person name="Felfoldi T."/>
            <person name="Marton Z."/>
            <person name="Szabo A."/>
            <person name="Mentes A."/>
            <person name="Boka K."/>
            <person name="Marialigeti K."/>
            <person name="Mathe I."/>
            <person name="Koncz M."/>
            <person name="Schumann P."/>
            <person name="Toth E."/>
        </authorList>
    </citation>
    <scope>NUCLEOTIDE SEQUENCE [LARGE SCALE GENOMIC DNA]</scope>
    <source>
        <strain evidence="13 14">SA-279</strain>
    </source>
</reference>
<dbReference type="Proteomes" id="UP000292781">
    <property type="component" value="Unassembled WGS sequence"/>
</dbReference>
<feature type="domain" description="DNA-directed RNA polymerase RpoA/D/Rpb3-type" evidence="12">
    <location>
        <begin position="27"/>
        <end position="234"/>
    </location>
</feature>
<dbReference type="Pfam" id="PF01193">
    <property type="entry name" value="RNA_pol_L"/>
    <property type="match status" value="1"/>
</dbReference>
<dbReference type="InterPro" id="IPR036643">
    <property type="entry name" value="RNApol_insert_sf"/>
</dbReference>
<evidence type="ECO:0000256" key="10">
    <source>
        <dbReference type="ARBA" id="ARBA00048552"/>
    </source>
</evidence>
<comment type="caution">
    <text evidence="13">The sequence shown here is derived from an EMBL/GenBank/DDBJ whole genome shotgun (WGS) entry which is preliminary data.</text>
</comment>
<dbReference type="GO" id="GO:0046983">
    <property type="term" value="F:protein dimerization activity"/>
    <property type="evidence" value="ECO:0007669"/>
    <property type="project" value="InterPro"/>
</dbReference>
<dbReference type="EMBL" id="SJFN01000054">
    <property type="protein sequence ID" value="TBW32770.1"/>
    <property type="molecule type" value="Genomic_DNA"/>
</dbReference>
<dbReference type="GO" id="GO:0000428">
    <property type="term" value="C:DNA-directed RNA polymerase complex"/>
    <property type="evidence" value="ECO:0007669"/>
    <property type="project" value="UniProtKB-KW"/>
</dbReference>
<dbReference type="SUPFAM" id="SSF56553">
    <property type="entry name" value="Insert subdomain of RNA polymerase alpha subunit"/>
    <property type="match status" value="1"/>
</dbReference>
<dbReference type="FunFam" id="1.10.150.20:FF:000001">
    <property type="entry name" value="DNA-directed RNA polymerase subunit alpha"/>
    <property type="match status" value="1"/>
</dbReference>
<dbReference type="InterPro" id="IPR011262">
    <property type="entry name" value="DNA-dir_RNA_pol_insert"/>
</dbReference>
<evidence type="ECO:0000256" key="11">
    <source>
        <dbReference type="HAMAP-Rule" id="MF_00059"/>
    </source>
</evidence>
<evidence type="ECO:0000256" key="3">
    <source>
        <dbReference type="ARBA" id="ARBA00015972"/>
    </source>
</evidence>
<proteinExistence type="inferred from homology"/>
<evidence type="ECO:0000313" key="13">
    <source>
        <dbReference type="EMBL" id="TBW32770.1"/>
    </source>
</evidence>
<evidence type="ECO:0000256" key="8">
    <source>
        <dbReference type="ARBA" id="ARBA00032524"/>
    </source>
</evidence>
<organism evidence="13 14">
    <name type="scientific">Siculibacillus lacustris</name>
    <dbReference type="NCBI Taxonomy" id="1549641"/>
    <lineage>
        <taxon>Bacteria</taxon>
        <taxon>Pseudomonadati</taxon>
        <taxon>Pseudomonadota</taxon>
        <taxon>Alphaproteobacteria</taxon>
        <taxon>Hyphomicrobiales</taxon>
        <taxon>Ancalomicrobiaceae</taxon>
        <taxon>Siculibacillus</taxon>
    </lineage>
</organism>
<dbReference type="NCBIfam" id="NF003513">
    <property type="entry name" value="PRK05182.1-2"/>
    <property type="match status" value="1"/>
</dbReference>
<dbReference type="Pfam" id="PF01000">
    <property type="entry name" value="RNA_pol_A_bac"/>
    <property type="match status" value="1"/>
</dbReference>
<dbReference type="NCBIfam" id="TIGR02027">
    <property type="entry name" value="rpoA"/>
    <property type="match status" value="1"/>
</dbReference>
<dbReference type="AlphaFoldDB" id="A0A4Q9VDM4"/>
<dbReference type="SUPFAM" id="SSF55257">
    <property type="entry name" value="RBP11-like subunits of RNA polymerase"/>
    <property type="match status" value="1"/>
</dbReference>
<dbReference type="Pfam" id="PF03118">
    <property type="entry name" value="RNA_pol_A_CTD"/>
    <property type="match status" value="1"/>
</dbReference>
<comment type="catalytic activity">
    <reaction evidence="10 11">
        <text>RNA(n) + a ribonucleoside 5'-triphosphate = RNA(n+1) + diphosphate</text>
        <dbReference type="Rhea" id="RHEA:21248"/>
        <dbReference type="Rhea" id="RHEA-COMP:14527"/>
        <dbReference type="Rhea" id="RHEA-COMP:17342"/>
        <dbReference type="ChEBI" id="CHEBI:33019"/>
        <dbReference type="ChEBI" id="CHEBI:61557"/>
        <dbReference type="ChEBI" id="CHEBI:140395"/>
        <dbReference type="EC" id="2.7.7.6"/>
    </reaction>
</comment>
<feature type="region of interest" description="Alpha C-terminal domain (alpha-CTD)" evidence="11">
    <location>
        <begin position="251"/>
        <end position="340"/>
    </location>
</feature>
<dbReference type="InterPro" id="IPR011773">
    <property type="entry name" value="DNA-dir_RpoA"/>
</dbReference>
<evidence type="ECO:0000256" key="1">
    <source>
        <dbReference type="ARBA" id="ARBA00007123"/>
    </source>
</evidence>
<dbReference type="Gene3D" id="1.10.150.20">
    <property type="entry name" value="5' to 3' exonuclease, C-terminal subdomain"/>
    <property type="match status" value="1"/>
</dbReference>
<dbReference type="GO" id="GO:0005737">
    <property type="term" value="C:cytoplasm"/>
    <property type="evidence" value="ECO:0007669"/>
    <property type="project" value="UniProtKB-ARBA"/>
</dbReference>
<name>A0A4Q9VDM4_9HYPH</name>
<comment type="domain">
    <text evidence="11">The N-terminal domain is essential for RNAP assembly and basal transcription, whereas the C-terminal domain is involved in interaction with transcriptional regulators and with upstream promoter elements.</text>
</comment>
<dbReference type="GO" id="GO:0003677">
    <property type="term" value="F:DNA binding"/>
    <property type="evidence" value="ECO:0007669"/>
    <property type="project" value="UniProtKB-UniRule"/>
</dbReference>
<keyword evidence="6 11" id="KW-0548">Nucleotidyltransferase</keyword>
<comment type="similarity">
    <text evidence="1 11">Belongs to the RNA polymerase alpha chain family.</text>
</comment>
<evidence type="ECO:0000256" key="2">
    <source>
        <dbReference type="ARBA" id="ARBA00012418"/>
    </source>
</evidence>
<sequence length="340" mass="37825">MTIHKNWQELIRPNKLEIKIGDDPKRKATVVAEPLERGFGLTLGNALRRVLLSSLQGAAVTAVQIDGVLHEFSSIPGVREDVTDIILNIKEISVKMMGEGPKRMVVRKQGPGTVLAGDIQVVGDIEILNPDVVICTLDEGAEIRMELTVATGKGYVPADRNRPEDAPIGLIPVDSLYSPVKKCSYRVENTREGQVLDYDKLTLSLETDGSVKPEDAVAYAARILQDQLAIFVNFEEPRKAEIEEKIPELAFNPALLKKVDELELSVRSANCLKNDNIVYIGDLIQKTEAEMLRTPNFGRKSLNEIKEVLAQMGLHLGMEVTNWPPENIEELAKRYEDHQL</sequence>
<evidence type="ECO:0000256" key="6">
    <source>
        <dbReference type="ARBA" id="ARBA00022695"/>
    </source>
</evidence>
<keyword evidence="7 11" id="KW-0804">Transcription</keyword>
<gene>
    <name evidence="11" type="primary">rpoA</name>
    <name evidence="13" type="ORF">EYW49_21725</name>
</gene>
<dbReference type="InterPro" id="IPR036603">
    <property type="entry name" value="RBP11-like"/>
</dbReference>
<evidence type="ECO:0000256" key="7">
    <source>
        <dbReference type="ARBA" id="ARBA00023163"/>
    </source>
</evidence>
<dbReference type="InterPro" id="IPR011263">
    <property type="entry name" value="DNA-dir_RNA_pol_RpoA/D/Rpb3"/>
</dbReference>
<keyword evidence="5 11" id="KW-0808">Transferase</keyword>
<dbReference type="Gene3D" id="3.30.1360.10">
    <property type="entry name" value="RNA polymerase, RBP11-like subunit"/>
    <property type="match status" value="1"/>
</dbReference>
<evidence type="ECO:0000256" key="5">
    <source>
        <dbReference type="ARBA" id="ARBA00022679"/>
    </source>
</evidence>
<accession>A0A4Q9VDM4</accession>
<dbReference type="CDD" id="cd06928">
    <property type="entry name" value="RNAP_alpha_NTD"/>
    <property type="match status" value="1"/>
</dbReference>
<evidence type="ECO:0000256" key="9">
    <source>
        <dbReference type="ARBA" id="ARBA00033070"/>
    </source>
</evidence>
<dbReference type="FunFam" id="2.170.120.12:FF:000001">
    <property type="entry name" value="DNA-directed RNA polymerase subunit alpha"/>
    <property type="match status" value="1"/>
</dbReference>
<dbReference type="SUPFAM" id="SSF47789">
    <property type="entry name" value="C-terminal domain of RNA polymerase alpha subunit"/>
    <property type="match status" value="1"/>
</dbReference>
<evidence type="ECO:0000313" key="14">
    <source>
        <dbReference type="Proteomes" id="UP000292781"/>
    </source>
</evidence>
<comment type="subunit">
    <text evidence="11">Homodimer. The RNAP catalytic core consists of 2 alpha, 1 beta, 1 beta' and 1 omega subunit. When a sigma factor is associated with the core the holoenzyme is formed, which can initiate transcription.</text>
</comment>
<dbReference type="EC" id="2.7.7.6" evidence="2 11"/>
<protein>
    <recommendedName>
        <fullName evidence="3 11">DNA-directed RNA polymerase subunit alpha</fullName>
        <shortName evidence="11">RNAP subunit alpha</shortName>
        <ecNumber evidence="2 11">2.7.7.6</ecNumber>
    </recommendedName>
    <alternativeName>
        <fullName evidence="9 11">RNA polymerase subunit alpha</fullName>
    </alternativeName>
    <alternativeName>
        <fullName evidence="8 11">Transcriptase subunit alpha</fullName>
    </alternativeName>
</protein>
<dbReference type="InterPro" id="IPR011260">
    <property type="entry name" value="RNAP_asu_C"/>
</dbReference>
<dbReference type="NCBIfam" id="NF003519">
    <property type="entry name" value="PRK05182.2-5"/>
    <property type="match status" value="1"/>
</dbReference>
<keyword evidence="14" id="KW-1185">Reference proteome</keyword>
<feature type="region of interest" description="Alpha N-terminal domain (alpha-NTD)" evidence="11">
    <location>
        <begin position="1"/>
        <end position="235"/>
    </location>
</feature>
<dbReference type="SMART" id="SM00662">
    <property type="entry name" value="RPOLD"/>
    <property type="match status" value="1"/>
</dbReference>
<dbReference type="OrthoDB" id="9805706at2"/>
<dbReference type="Gene3D" id="2.170.120.12">
    <property type="entry name" value="DNA-directed RNA polymerase, insert domain"/>
    <property type="match status" value="1"/>
</dbReference>